<gene>
    <name evidence="1" type="ORF">V2W30_29250</name>
</gene>
<keyword evidence="2" id="KW-1185">Reference proteome</keyword>
<dbReference type="EMBL" id="CP146022">
    <property type="protein sequence ID" value="WWQ67015.1"/>
    <property type="molecule type" value="Genomic_DNA"/>
</dbReference>
<evidence type="ECO:0000313" key="2">
    <source>
        <dbReference type="Proteomes" id="UP001432251"/>
    </source>
</evidence>
<reference evidence="1" key="1">
    <citation type="journal article" date="2025" name="Int. J. Syst. Evol. Microbiol.">
        <title>Streptomyces citrinus sp. nov., with yellow diffusible pigment.</title>
        <authorList>
            <person name="He Y."/>
            <person name="Yang E."/>
            <person name="Xu J."/>
            <person name="Sun Y."/>
            <person name="Sun L."/>
        </authorList>
    </citation>
    <scope>NUCLEOTIDE SEQUENCE</scope>
    <source>
        <strain evidence="1">Q6</strain>
    </source>
</reference>
<organism evidence="1 2">
    <name type="scientific">Streptomyces citrinus</name>
    <dbReference type="NCBI Taxonomy" id="3118173"/>
    <lineage>
        <taxon>Bacteria</taxon>
        <taxon>Bacillati</taxon>
        <taxon>Actinomycetota</taxon>
        <taxon>Actinomycetes</taxon>
        <taxon>Kitasatosporales</taxon>
        <taxon>Streptomycetaceae</taxon>
        <taxon>Streptomyces</taxon>
    </lineage>
</organism>
<sequence>MTENRSGRLRGSESLDDRVNAMAATDDRARRLFSGLTVLFAALLGLGSVVLLARGLSGAGPHYSGSQMVVAGVGVGVAGAALVVRARRDASWTLLGGACGACVAWLAVGAALGRM</sequence>
<proteinExistence type="predicted"/>
<protein>
    <submittedName>
        <fullName evidence="1">Uncharacterized protein</fullName>
    </submittedName>
</protein>
<dbReference type="Proteomes" id="UP001432251">
    <property type="component" value="Chromosome"/>
</dbReference>
<name>A0ACD5AIX2_9ACTN</name>
<evidence type="ECO:0000313" key="1">
    <source>
        <dbReference type="EMBL" id="WWQ67015.1"/>
    </source>
</evidence>
<accession>A0ACD5AIX2</accession>